<comment type="caution">
    <text evidence="1">The sequence shown here is derived from an EMBL/GenBank/DDBJ whole genome shotgun (WGS) entry which is preliminary data.</text>
</comment>
<organism evidence="1 2">
    <name type="scientific">Robertmurraya beringensis</name>
    <dbReference type="NCBI Taxonomy" id="641660"/>
    <lineage>
        <taxon>Bacteria</taxon>
        <taxon>Bacillati</taxon>
        <taxon>Bacillota</taxon>
        <taxon>Bacilli</taxon>
        <taxon>Bacillales</taxon>
        <taxon>Bacillaceae</taxon>
        <taxon>Robertmurraya</taxon>
    </lineage>
</organism>
<protein>
    <submittedName>
        <fullName evidence="1">Uncharacterized protein</fullName>
    </submittedName>
</protein>
<dbReference type="EMBL" id="JBHLUU010000114">
    <property type="protein sequence ID" value="MFC0476944.1"/>
    <property type="molecule type" value="Genomic_DNA"/>
</dbReference>
<keyword evidence="2" id="KW-1185">Reference proteome</keyword>
<gene>
    <name evidence="1" type="ORF">ACFFHF_17205</name>
</gene>
<dbReference type="Proteomes" id="UP001589738">
    <property type="component" value="Unassembled WGS sequence"/>
</dbReference>
<accession>A0ABV6KUE1</accession>
<evidence type="ECO:0000313" key="1">
    <source>
        <dbReference type="EMBL" id="MFC0476944.1"/>
    </source>
</evidence>
<reference evidence="1 2" key="1">
    <citation type="submission" date="2024-09" db="EMBL/GenBank/DDBJ databases">
        <authorList>
            <person name="Sun Q."/>
            <person name="Mori K."/>
        </authorList>
    </citation>
    <scope>NUCLEOTIDE SEQUENCE [LARGE SCALE GENOMIC DNA]</scope>
    <source>
        <strain evidence="1 2">CGMCC 1.9126</strain>
    </source>
</reference>
<sequence length="70" mass="7970">MSDLITSHLEEYAGHKFYVEHVSTSSIGNWFRVHMTNGVIHNLTIGYADSIEKAKQEVIKAFKEYLDGVL</sequence>
<name>A0ABV6KUE1_9BACI</name>
<dbReference type="RefSeq" id="WP_377058686.1">
    <property type="nucleotide sequence ID" value="NZ_JBHLUU010000114.1"/>
</dbReference>
<proteinExistence type="predicted"/>
<evidence type="ECO:0000313" key="2">
    <source>
        <dbReference type="Proteomes" id="UP001589738"/>
    </source>
</evidence>